<evidence type="ECO:0000256" key="11">
    <source>
        <dbReference type="ARBA" id="ARBA00022842"/>
    </source>
</evidence>
<sequence>MCARERDLAGAVLLHDSASADGAHLGPYHYNAFLHVCTSSLSDPKTGAAAVEFGLKVFDRMVEDGILTEAAATSAARLAAASGDGDRAFELVRSMDRHGVSPRLRSYGPALSAFCSNSEAEKAYEVEAHMASKGVVPEEPEIAALLRVSVDVGNGEKVYEYLEKLRRCVGCVGAETAEIVERWFRSERAVEVGGGNYDVGVVKDAILKSGGGWHGLGWLGSGEWEVNRSNVDEEGFCVSCKERLVCVDIDQTETERFAEAVASLAMERKAGSNFRVFQEWLDSHADYEAVVDGANIGYYQQNFAEGGFSLSQLDIVVRELCQRSKNKWPLVVLHNKNVKALMGKSPSNKRLLEEWQREGALYASPKGSNDDWFWLYAAVKLKCLLVTNDEMRDHIFDLLGRNFFLKWKERHQVRYTFAKGILKLQMPPLYSLVIQESERRSWHFPLEEDCKDERSRSWLCITRKAPLEGTIKIERNTGSEQNTAEMTKAENGNYP</sequence>
<comment type="caution">
    <text evidence="17">The sequence shown here is derived from an EMBL/GenBank/DDBJ whole genome shotgun (WGS) entry which is preliminary data.</text>
</comment>
<reference evidence="17" key="2">
    <citation type="submission" date="2023-06" db="EMBL/GenBank/DDBJ databases">
        <authorList>
            <person name="Ma L."/>
            <person name="Liu K.-W."/>
            <person name="Li Z."/>
            <person name="Hsiao Y.-Y."/>
            <person name="Qi Y."/>
            <person name="Fu T."/>
            <person name="Tang G."/>
            <person name="Zhang D."/>
            <person name="Sun W.-H."/>
            <person name="Liu D.-K."/>
            <person name="Li Y."/>
            <person name="Chen G.-Z."/>
            <person name="Liu X.-D."/>
            <person name="Liao X.-Y."/>
            <person name="Jiang Y.-T."/>
            <person name="Yu X."/>
            <person name="Hao Y."/>
            <person name="Huang J."/>
            <person name="Zhao X.-W."/>
            <person name="Ke S."/>
            <person name="Chen Y.-Y."/>
            <person name="Wu W.-L."/>
            <person name="Hsu J.-L."/>
            <person name="Lin Y.-F."/>
            <person name="Huang M.-D."/>
            <person name="Li C.-Y."/>
            <person name="Huang L."/>
            <person name="Wang Z.-W."/>
            <person name="Zhao X."/>
            <person name="Zhong W.-Y."/>
            <person name="Peng D.-H."/>
            <person name="Ahmad S."/>
            <person name="Lan S."/>
            <person name="Zhang J.-S."/>
            <person name="Tsai W.-C."/>
            <person name="Van De Peer Y."/>
            <person name="Liu Z.-J."/>
        </authorList>
    </citation>
    <scope>NUCLEOTIDE SEQUENCE</scope>
    <source>
        <strain evidence="17">SCP</strain>
        <tissue evidence="17">Leaves</tissue>
    </source>
</reference>
<keyword evidence="6" id="KW-0540">Nuclease</keyword>
<evidence type="ECO:0000313" key="17">
    <source>
        <dbReference type="EMBL" id="KAK1264054.1"/>
    </source>
</evidence>
<evidence type="ECO:0000256" key="8">
    <source>
        <dbReference type="ARBA" id="ARBA00022737"/>
    </source>
</evidence>
<evidence type="ECO:0000256" key="7">
    <source>
        <dbReference type="ARBA" id="ARBA00022723"/>
    </source>
</evidence>
<keyword evidence="11" id="KW-0460">Magnesium</keyword>
<keyword evidence="5" id="KW-0819">tRNA processing</keyword>
<evidence type="ECO:0000259" key="15">
    <source>
        <dbReference type="Pfam" id="PF16953"/>
    </source>
</evidence>
<dbReference type="EC" id="3.1.26.5" evidence="4"/>
<evidence type="ECO:0000256" key="6">
    <source>
        <dbReference type="ARBA" id="ARBA00022722"/>
    </source>
</evidence>
<dbReference type="GO" id="GO:0046872">
    <property type="term" value="F:metal ion binding"/>
    <property type="evidence" value="ECO:0007669"/>
    <property type="project" value="UniProtKB-KW"/>
</dbReference>
<dbReference type="PANTHER" id="PTHR13547:SF13">
    <property type="entry name" value="PROTEINACEOUS RNASE P 2"/>
    <property type="match status" value="1"/>
</dbReference>
<evidence type="ECO:0000256" key="4">
    <source>
        <dbReference type="ARBA" id="ARBA00012179"/>
    </source>
</evidence>
<dbReference type="FunFam" id="3.40.50.11980:FF:000002">
    <property type="entry name" value="Proteinaceous RNase P 2"/>
    <property type="match status" value="1"/>
</dbReference>
<keyword evidence="7" id="KW-0479">Metal-binding</keyword>
<organism evidence="17 18">
    <name type="scientific">Acorus gramineus</name>
    <name type="common">Dwarf sweet flag</name>
    <dbReference type="NCBI Taxonomy" id="55184"/>
    <lineage>
        <taxon>Eukaryota</taxon>
        <taxon>Viridiplantae</taxon>
        <taxon>Streptophyta</taxon>
        <taxon>Embryophyta</taxon>
        <taxon>Tracheophyta</taxon>
        <taxon>Spermatophyta</taxon>
        <taxon>Magnoliopsida</taxon>
        <taxon>Liliopsida</taxon>
        <taxon>Acoraceae</taxon>
        <taxon>Acorus</taxon>
    </lineage>
</organism>
<dbReference type="InterPro" id="IPR033443">
    <property type="entry name" value="PROP1-like_PPR_dom"/>
</dbReference>
<accession>A0AAV9AIW3</accession>
<evidence type="ECO:0000256" key="5">
    <source>
        <dbReference type="ARBA" id="ARBA00022694"/>
    </source>
</evidence>
<evidence type="ECO:0000256" key="10">
    <source>
        <dbReference type="ARBA" id="ARBA00022833"/>
    </source>
</evidence>
<dbReference type="InterPro" id="IPR002885">
    <property type="entry name" value="PPR_rpt"/>
</dbReference>
<evidence type="ECO:0000256" key="3">
    <source>
        <dbReference type="ARBA" id="ARBA00007626"/>
    </source>
</evidence>
<dbReference type="GO" id="GO:0001682">
    <property type="term" value="P:tRNA 5'-leader removal"/>
    <property type="evidence" value="ECO:0007669"/>
    <property type="project" value="UniProtKB-ARBA"/>
</dbReference>
<keyword evidence="10" id="KW-0862">Zinc</keyword>
<name>A0AAV9AIW3_ACOGR</name>
<dbReference type="Proteomes" id="UP001179952">
    <property type="component" value="Unassembled WGS sequence"/>
</dbReference>
<feature type="domain" description="PRORP" evidence="15">
    <location>
        <begin position="231"/>
        <end position="460"/>
    </location>
</feature>
<reference evidence="17" key="1">
    <citation type="journal article" date="2023" name="Nat. Commun.">
        <title>Diploid and tetraploid genomes of Acorus and the evolution of monocots.</title>
        <authorList>
            <person name="Ma L."/>
            <person name="Liu K.W."/>
            <person name="Li Z."/>
            <person name="Hsiao Y.Y."/>
            <person name="Qi Y."/>
            <person name="Fu T."/>
            <person name="Tang G.D."/>
            <person name="Zhang D."/>
            <person name="Sun W.H."/>
            <person name="Liu D.K."/>
            <person name="Li Y."/>
            <person name="Chen G.Z."/>
            <person name="Liu X.D."/>
            <person name="Liao X.Y."/>
            <person name="Jiang Y.T."/>
            <person name="Yu X."/>
            <person name="Hao Y."/>
            <person name="Huang J."/>
            <person name="Zhao X.W."/>
            <person name="Ke S."/>
            <person name="Chen Y.Y."/>
            <person name="Wu W.L."/>
            <person name="Hsu J.L."/>
            <person name="Lin Y.F."/>
            <person name="Huang M.D."/>
            <person name="Li C.Y."/>
            <person name="Huang L."/>
            <person name="Wang Z.W."/>
            <person name="Zhao X."/>
            <person name="Zhong W.Y."/>
            <person name="Peng D.H."/>
            <person name="Ahmad S."/>
            <person name="Lan S."/>
            <person name="Zhang J.S."/>
            <person name="Tsai W.C."/>
            <person name="Van de Peer Y."/>
            <person name="Liu Z.J."/>
        </authorList>
    </citation>
    <scope>NUCLEOTIDE SEQUENCE</scope>
    <source>
        <strain evidence="17">SCP</strain>
    </source>
</reference>
<keyword evidence="8" id="KW-0677">Repeat</keyword>
<keyword evidence="18" id="KW-1185">Reference proteome</keyword>
<feature type="repeat" description="PPR" evidence="13">
    <location>
        <begin position="103"/>
        <end position="137"/>
    </location>
</feature>
<keyword evidence="9" id="KW-0378">Hydrolase</keyword>
<dbReference type="PROSITE" id="PS51375">
    <property type="entry name" value="PPR"/>
    <property type="match status" value="1"/>
</dbReference>
<dbReference type="AlphaFoldDB" id="A0AAV9AIW3"/>
<dbReference type="Gene3D" id="1.25.40.10">
    <property type="entry name" value="Tetratricopeptide repeat domain"/>
    <property type="match status" value="1"/>
</dbReference>
<proteinExistence type="inferred from homology"/>
<evidence type="ECO:0000256" key="13">
    <source>
        <dbReference type="PROSITE-ProRule" id="PRU00708"/>
    </source>
</evidence>
<keyword evidence="12" id="KW-0464">Manganese</keyword>
<evidence type="ECO:0000256" key="2">
    <source>
        <dbReference type="ARBA" id="ARBA00001946"/>
    </source>
</evidence>
<dbReference type="Gene3D" id="3.40.50.11980">
    <property type="match status" value="1"/>
</dbReference>
<evidence type="ECO:0000256" key="14">
    <source>
        <dbReference type="SAM" id="MobiDB-lite"/>
    </source>
</evidence>
<dbReference type="Pfam" id="PF17177">
    <property type="entry name" value="PPR_long"/>
    <property type="match status" value="1"/>
</dbReference>
<feature type="region of interest" description="Disordered" evidence="14">
    <location>
        <begin position="475"/>
        <end position="495"/>
    </location>
</feature>
<comment type="cofactor">
    <cofactor evidence="2">
        <name>Mg(2+)</name>
        <dbReference type="ChEBI" id="CHEBI:18420"/>
    </cofactor>
</comment>
<dbReference type="GO" id="GO:0004526">
    <property type="term" value="F:ribonuclease P activity"/>
    <property type="evidence" value="ECO:0007669"/>
    <property type="project" value="UniProtKB-EC"/>
</dbReference>
<evidence type="ECO:0000256" key="12">
    <source>
        <dbReference type="ARBA" id="ARBA00023211"/>
    </source>
</evidence>
<feature type="domain" description="PROP1-like PPR" evidence="16">
    <location>
        <begin position="1"/>
        <end position="190"/>
    </location>
</feature>
<dbReference type="EMBL" id="JAUJYN010000009">
    <property type="protein sequence ID" value="KAK1264054.1"/>
    <property type="molecule type" value="Genomic_DNA"/>
</dbReference>
<dbReference type="Pfam" id="PF16953">
    <property type="entry name" value="PRORP"/>
    <property type="match status" value="1"/>
</dbReference>
<comment type="similarity">
    <text evidence="3">Belongs to the PPR family. P subfamily.</text>
</comment>
<evidence type="ECO:0000259" key="16">
    <source>
        <dbReference type="Pfam" id="PF17177"/>
    </source>
</evidence>
<dbReference type="PANTHER" id="PTHR13547">
    <property type="match status" value="1"/>
</dbReference>
<protein>
    <recommendedName>
        <fullName evidence="4">ribonuclease P</fullName>
        <ecNumber evidence="4">3.1.26.5</ecNumber>
    </recommendedName>
</protein>
<gene>
    <name evidence="17" type="ORF">QJS04_geneDACA008448</name>
</gene>
<evidence type="ECO:0000313" key="18">
    <source>
        <dbReference type="Proteomes" id="UP001179952"/>
    </source>
</evidence>
<evidence type="ECO:0000256" key="9">
    <source>
        <dbReference type="ARBA" id="ARBA00022801"/>
    </source>
</evidence>
<dbReference type="InterPro" id="IPR011990">
    <property type="entry name" value="TPR-like_helical_dom_sf"/>
</dbReference>
<comment type="catalytic activity">
    <reaction evidence="1">
        <text>Endonucleolytic cleavage of RNA, removing 5'-extranucleotides from tRNA precursor.</text>
        <dbReference type="EC" id="3.1.26.5"/>
    </reaction>
</comment>
<dbReference type="InterPro" id="IPR031595">
    <property type="entry name" value="PRORP_C"/>
</dbReference>
<evidence type="ECO:0000256" key="1">
    <source>
        <dbReference type="ARBA" id="ARBA00000928"/>
    </source>
</evidence>